<reference evidence="3 4" key="1">
    <citation type="journal article" date="2016" name="Nat. Commun.">
        <title>Thousands of microbial genomes shed light on interconnected biogeochemical processes in an aquifer system.</title>
        <authorList>
            <person name="Anantharaman K."/>
            <person name="Brown C.T."/>
            <person name="Hug L.A."/>
            <person name="Sharon I."/>
            <person name="Castelle C.J."/>
            <person name="Probst A.J."/>
            <person name="Thomas B.C."/>
            <person name="Singh A."/>
            <person name="Wilkins M.J."/>
            <person name="Karaoz U."/>
            <person name="Brodie E.L."/>
            <person name="Williams K.H."/>
            <person name="Hubbard S.S."/>
            <person name="Banfield J.F."/>
        </authorList>
    </citation>
    <scope>NUCLEOTIDE SEQUENCE [LARGE SCALE GENOMIC DNA]</scope>
</reference>
<dbReference type="Gene3D" id="1.25.40.10">
    <property type="entry name" value="Tetratricopeptide repeat domain"/>
    <property type="match status" value="1"/>
</dbReference>
<dbReference type="Proteomes" id="UP000178448">
    <property type="component" value="Unassembled WGS sequence"/>
</dbReference>
<dbReference type="Pfam" id="PF11028">
    <property type="entry name" value="TMEM260-like"/>
    <property type="match status" value="1"/>
</dbReference>
<evidence type="ECO:0008006" key="5">
    <source>
        <dbReference type="Google" id="ProtNLM"/>
    </source>
</evidence>
<dbReference type="InterPro" id="IPR021280">
    <property type="entry name" value="TMEM260-like"/>
</dbReference>
<evidence type="ECO:0000313" key="3">
    <source>
        <dbReference type="EMBL" id="OGG01846.1"/>
    </source>
</evidence>
<evidence type="ECO:0000313" key="4">
    <source>
        <dbReference type="Proteomes" id="UP000178448"/>
    </source>
</evidence>
<dbReference type="SUPFAM" id="SSF48452">
    <property type="entry name" value="TPR-like"/>
    <property type="match status" value="1"/>
</dbReference>
<dbReference type="AlphaFoldDB" id="A0A1F5YNZ3"/>
<dbReference type="STRING" id="1798374.A2Z33_01175"/>
<proteinExistence type="predicted"/>
<name>A0A1F5YNZ3_9BACT</name>
<sequence>MVSILSFLILLSFQAFGVSGADSGDLVTAAYLFGVPHPPGYPLYTALGWFLTRLPLFSVAWRVGLLSSVPHAFSVGLVYLTVRKITGKQSVSLIASTVLLGNYLFFFYGVTAEVFALLDFFTLALIYCAVSWFIGNEPKYLMRFALLSGLSLTHHQVIIFQLPAYLFLGWLLRKRLSREFRHIPKMLFLFSCGLLPYIYIPLAARHNAVINWENASTVRGFIDLVTRARYGTFQAATLFGTTLTERLLGIKAYFQFMLTDFYWIGMTLVVIGFVWLARHQKVLFWFILTAFLFTGPLYYFYASYPILTSFSLGIYERFLLPSYVIVSIVLGCGITGILESLGSISRTALARKYRTLITAAVYVFGFSFGILMLVSTALKFTGLPEDRTTAYLGIDLLRTVEPDGLLLLLGDSPLFMAQYQRYVEKIRPDVIVLYEANLRSAPYLETVKKNFPGLALPEPDGKNLLTDFIDRNRKAHPVYSNVDYEKPSGTEWIPRGLLYKLYDEADLPTYNEIMSEDRLIWAGYHLDEIKSGILLRYKHFVLTDVLNPYAVSRLQLGKLMKDHGFLADAEGYYTDGLSVGSDQYVSEIYTQLGIVRLALRKCPQAEEAFFKSKETAYYDNPKVYYFLSVVYGNCFSDQEKADEYLKLYEQKKSKVQTPLENL</sequence>
<organism evidence="3 4">
    <name type="scientific">Candidatus Gottesmanbacteria bacterium RBG_16_52_11</name>
    <dbReference type="NCBI Taxonomy" id="1798374"/>
    <lineage>
        <taxon>Bacteria</taxon>
        <taxon>Candidatus Gottesmaniibacteriota</taxon>
    </lineage>
</organism>
<keyword evidence="1" id="KW-0472">Membrane</keyword>
<feature type="transmembrane region" description="Helical" evidence="1">
    <location>
        <begin position="184"/>
        <end position="204"/>
    </location>
</feature>
<comment type="caution">
    <text evidence="3">The sequence shown here is derived from an EMBL/GenBank/DDBJ whole genome shotgun (WGS) entry which is preliminary data.</text>
</comment>
<feature type="transmembrane region" description="Helical" evidence="1">
    <location>
        <begin position="356"/>
        <end position="378"/>
    </location>
</feature>
<dbReference type="PANTHER" id="PTHR16214">
    <property type="entry name" value="TRANSMEMBRANE PROTEIN 260"/>
    <property type="match status" value="1"/>
</dbReference>
<gene>
    <name evidence="3" type="ORF">A2Z33_01175</name>
</gene>
<feature type="transmembrane region" description="Helical" evidence="1">
    <location>
        <begin position="103"/>
        <end position="134"/>
    </location>
</feature>
<feature type="transmembrane region" description="Helical" evidence="1">
    <location>
        <begin position="283"/>
        <end position="302"/>
    </location>
</feature>
<protein>
    <recommendedName>
        <fullName evidence="5">DUF2723 domain-containing protein</fullName>
    </recommendedName>
</protein>
<dbReference type="PANTHER" id="PTHR16214:SF3">
    <property type="entry name" value="TRANSMEMBRANE PROTEIN 260"/>
    <property type="match status" value="1"/>
</dbReference>
<feature type="transmembrane region" description="Helical" evidence="1">
    <location>
        <begin position="59"/>
        <end position="82"/>
    </location>
</feature>
<evidence type="ECO:0000256" key="2">
    <source>
        <dbReference type="SAM" id="SignalP"/>
    </source>
</evidence>
<feature type="transmembrane region" description="Helical" evidence="1">
    <location>
        <begin position="252"/>
        <end position="276"/>
    </location>
</feature>
<feature type="signal peptide" evidence="2">
    <location>
        <begin position="1"/>
        <end position="17"/>
    </location>
</feature>
<feature type="transmembrane region" description="Helical" evidence="1">
    <location>
        <begin position="322"/>
        <end position="344"/>
    </location>
</feature>
<keyword evidence="2" id="KW-0732">Signal</keyword>
<feature type="transmembrane region" description="Helical" evidence="1">
    <location>
        <begin position="154"/>
        <end position="172"/>
    </location>
</feature>
<accession>A0A1F5YNZ3</accession>
<dbReference type="InterPro" id="IPR011990">
    <property type="entry name" value="TPR-like_helical_dom_sf"/>
</dbReference>
<keyword evidence="1" id="KW-0812">Transmembrane</keyword>
<dbReference type="EMBL" id="MFJD01000009">
    <property type="protein sequence ID" value="OGG01846.1"/>
    <property type="molecule type" value="Genomic_DNA"/>
</dbReference>
<dbReference type="InterPro" id="IPR052724">
    <property type="entry name" value="GT117_domain-containing"/>
</dbReference>
<evidence type="ECO:0000256" key="1">
    <source>
        <dbReference type="SAM" id="Phobius"/>
    </source>
</evidence>
<feature type="chain" id="PRO_5009522561" description="DUF2723 domain-containing protein" evidence="2">
    <location>
        <begin position="18"/>
        <end position="662"/>
    </location>
</feature>
<keyword evidence="1" id="KW-1133">Transmembrane helix</keyword>